<dbReference type="Pfam" id="PF13843">
    <property type="entry name" value="DDE_Tnp_1_7"/>
    <property type="match status" value="2"/>
</dbReference>
<gene>
    <name evidence="2" type="primary">PGBD3</name>
    <name evidence="2" type="ORF">T10_12896</name>
</gene>
<keyword evidence="3" id="KW-1185">Reference proteome</keyword>
<sequence length="261" mass="29893">MVPAVEANQNLPAGDKMSKISPLYQMLNDRLVQYGIFHELLSIDESMVPYYGRHSAKMFIRGKPIRVGYKVWMFGGMNGYPYHLNIYQGKEPGAERAPLSERVRMVDVIASHSCGHDNAVVTVASIWKTHSPLHTVKQRVACQRNGVKQPYLIQAYKGGMGGVDLLDRLLAVYRPTVRGKKWYWPLFANAINVATVAAWRIHCEVEQRALSHLEFRRQVTMCLLRAEMPEQEFRQQRTPTCRMSHLPDIRFDGIIHTLSKD</sequence>
<feature type="domain" description="PiggyBac transposable element-derived protein" evidence="1">
    <location>
        <begin position="7"/>
        <end position="96"/>
    </location>
</feature>
<dbReference type="EMBL" id="JYDO01000013">
    <property type="protein sequence ID" value="KRZ78268.1"/>
    <property type="molecule type" value="Genomic_DNA"/>
</dbReference>
<evidence type="ECO:0000313" key="2">
    <source>
        <dbReference type="EMBL" id="KRZ78268.1"/>
    </source>
</evidence>
<dbReference type="InterPro" id="IPR052638">
    <property type="entry name" value="PiggyBac_TE-derived"/>
</dbReference>
<dbReference type="PANTHER" id="PTHR47055">
    <property type="entry name" value="DDE_TNP_1_7 DOMAIN-CONTAINING PROTEIN"/>
    <property type="match status" value="1"/>
</dbReference>
<accession>A0A0V1N318</accession>
<protein>
    <submittedName>
        <fullName evidence="2">PiggyBac transposable element-derived protein 3</fullName>
    </submittedName>
</protein>
<dbReference type="GO" id="GO:0043565">
    <property type="term" value="F:sequence-specific DNA binding"/>
    <property type="evidence" value="ECO:0007669"/>
    <property type="project" value="TreeGrafter"/>
</dbReference>
<dbReference type="STRING" id="268474.A0A0V1N318"/>
<evidence type="ECO:0000313" key="3">
    <source>
        <dbReference type="Proteomes" id="UP000054843"/>
    </source>
</evidence>
<organism evidence="2 3">
    <name type="scientific">Trichinella papuae</name>
    <dbReference type="NCBI Taxonomy" id="268474"/>
    <lineage>
        <taxon>Eukaryota</taxon>
        <taxon>Metazoa</taxon>
        <taxon>Ecdysozoa</taxon>
        <taxon>Nematoda</taxon>
        <taxon>Enoplea</taxon>
        <taxon>Dorylaimia</taxon>
        <taxon>Trichinellida</taxon>
        <taxon>Trichinellidae</taxon>
        <taxon>Trichinella</taxon>
    </lineage>
</organism>
<dbReference type="Proteomes" id="UP000054843">
    <property type="component" value="Unassembled WGS sequence"/>
</dbReference>
<proteinExistence type="predicted"/>
<comment type="caution">
    <text evidence="2">The sequence shown here is derived from an EMBL/GenBank/DDBJ whole genome shotgun (WGS) entry which is preliminary data.</text>
</comment>
<feature type="domain" description="PiggyBac transposable element-derived protein" evidence="1">
    <location>
        <begin position="122"/>
        <end position="199"/>
    </location>
</feature>
<dbReference type="AlphaFoldDB" id="A0A0V1N318"/>
<dbReference type="PANTHER" id="PTHR47055:SF3">
    <property type="entry name" value="PHORBOL-ESTER_DAG-TYPE DOMAIN-CONTAINING PROTEIN"/>
    <property type="match status" value="1"/>
</dbReference>
<reference evidence="2 3" key="1">
    <citation type="submission" date="2015-01" db="EMBL/GenBank/DDBJ databases">
        <title>Evolution of Trichinella species and genotypes.</title>
        <authorList>
            <person name="Korhonen P.K."/>
            <person name="Edoardo P."/>
            <person name="Giuseppe L.R."/>
            <person name="Gasser R.B."/>
        </authorList>
    </citation>
    <scope>NUCLEOTIDE SEQUENCE [LARGE SCALE GENOMIC DNA]</scope>
    <source>
        <strain evidence="2">ISS1980</strain>
    </source>
</reference>
<dbReference type="InterPro" id="IPR029526">
    <property type="entry name" value="PGBD"/>
</dbReference>
<evidence type="ECO:0000259" key="1">
    <source>
        <dbReference type="Pfam" id="PF13843"/>
    </source>
</evidence>
<name>A0A0V1N318_9BILA</name>